<comment type="caution">
    <text evidence="2">The sequence shown here is derived from an EMBL/GenBank/DDBJ whole genome shotgun (WGS) entry which is preliminary data.</text>
</comment>
<dbReference type="Proteomes" id="UP001500266">
    <property type="component" value="Unassembled WGS sequence"/>
</dbReference>
<evidence type="ECO:0000256" key="1">
    <source>
        <dbReference type="SAM" id="MobiDB-lite"/>
    </source>
</evidence>
<name>A0ABP7Z8Y8_9ACTN</name>
<gene>
    <name evidence="2" type="ORF">GCM10022416_45050</name>
</gene>
<protein>
    <submittedName>
        <fullName evidence="2">Uncharacterized protein</fullName>
    </submittedName>
</protein>
<sequence length="72" mass="7581">MWVRAPLWGSPASSMARRTVSRISSSFIKPPCGRAERVCAGAADDAVEEAPAAPSRSALHPAHSIAHNAAMR</sequence>
<evidence type="ECO:0000313" key="3">
    <source>
        <dbReference type="Proteomes" id="UP001500266"/>
    </source>
</evidence>
<proteinExistence type="predicted"/>
<reference evidence="3" key="1">
    <citation type="journal article" date="2019" name="Int. J. Syst. Evol. Microbiol.">
        <title>The Global Catalogue of Microorganisms (GCM) 10K type strain sequencing project: providing services to taxonomists for standard genome sequencing and annotation.</title>
        <authorList>
            <consortium name="The Broad Institute Genomics Platform"/>
            <consortium name="The Broad Institute Genome Sequencing Center for Infectious Disease"/>
            <person name="Wu L."/>
            <person name="Ma J."/>
        </authorList>
    </citation>
    <scope>NUCLEOTIDE SEQUENCE [LARGE SCALE GENOMIC DNA]</scope>
    <source>
        <strain evidence="3">JCM 17316</strain>
    </source>
</reference>
<feature type="region of interest" description="Disordered" evidence="1">
    <location>
        <begin position="50"/>
        <end position="72"/>
    </location>
</feature>
<keyword evidence="3" id="KW-1185">Reference proteome</keyword>
<dbReference type="EMBL" id="BAABDO010000080">
    <property type="protein sequence ID" value="GAA4149568.1"/>
    <property type="molecule type" value="Genomic_DNA"/>
</dbReference>
<accession>A0ABP7Z8Y8</accession>
<evidence type="ECO:0000313" key="2">
    <source>
        <dbReference type="EMBL" id="GAA4149568.1"/>
    </source>
</evidence>
<organism evidence="2 3">
    <name type="scientific">Actinomadura keratinilytica</name>
    <dbReference type="NCBI Taxonomy" id="547461"/>
    <lineage>
        <taxon>Bacteria</taxon>
        <taxon>Bacillati</taxon>
        <taxon>Actinomycetota</taxon>
        <taxon>Actinomycetes</taxon>
        <taxon>Streptosporangiales</taxon>
        <taxon>Thermomonosporaceae</taxon>
        <taxon>Actinomadura</taxon>
    </lineage>
</organism>